<evidence type="ECO:0000256" key="2">
    <source>
        <dbReference type="ARBA" id="ARBA00022692"/>
    </source>
</evidence>
<dbReference type="GO" id="GO:0045492">
    <property type="term" value="P:xylan biosynthetic process"/>
    <property type="evidence" value="ECO:0007669"/>
    <property type="project" value="InterPro"/>
</dbReference>
<dbReference type="NCBIfam" id="TIGR01627">
    <property type="entry name" value="A_thal_3515"/>
    <property type="match status" value="1"/>
</dbReference>
<name>A0A8B9AQP2_PHODC</name>
<sequence>MRERERAATQAPDPSSPASMEFDGASSLFSGVGFMPSQATQAPDPSSYCKLEQRTKEMKGINNAKLILLQSSKQAGGGGGAGAGGGSTAAPMLYLLGSHHRLWLIAFASFFTFTALLAFVTTTTTPRDPGLSSSNQFARAPSSFRHNSRLPDPVFDALVNYAAASNSSGKMGDADLRTIAAVLRRRAPCKFLVFGLGHETPLWRALNHGGTVFLDENEYYIAHLEGRLPGLEAYDIAYTTKAREMPDLIAAARRGRRGDCRPVQNLLFSDCRLALNDLPNALYDIPWDVILMDGPRGYASTSPGRMSAIFTAAVMARSAGPGPTDVLVHDYEREVERVCSEEFLCNENLVANTGQLAHFLIPGGNGATRDDFCANSTIAEAA</sequence>
<protein>
    <submittedName>
        <fullName evidence="8">Protein IRX15-LIKE-like</fullName>
    </submittedName>
</protein>
<dbReference type="GeneID" id="120111826"/>
<comment type="subcellular location">
    <subcellularLocation>
        <location evidence="1">Golgi apparatus membrane</location>
        <topology evidence="1">Single-pass membrane protein</topology>
    </subcellularLocation>
</comment>
<proteinExistence type="predicted"/>
<keyword evidence="3 6" id="KW-1133">Transmembrane helix</keyword>
<evidence type="ECO:0000256" key="3">
    <source>
        <dbReference type="ARBA" id="ARBA00022989"/>
    </source>
</evidence>
<evidence type="ECO:0000313" key="7">
    <source>
        <dbReference type="Proteomes" id="UP000228380"/>
    </source>
</evidence>
<dbReference type="RefSeq" id="XP_038985649.1">
    <property type="nucleotide sequence ID" value="XM_039129721.1"/>
</dbReference>
<reference evidence="7" key="1">
    <citation type="journal article" date="2019" name="Nat. Commun.">
        <title>Genome-wide association mapping of date palm fruit traits.</title>
        <authorList>
            <person name="Hazzouri K.M."/>
            <person name="Gros-Balthazard M."/>
            <person name="Flowers J.M."/>
            <person name="Copetti D."/>
            <person name="Lemansour A."/>
            <person name="Lebrun M."/>
            <person name="Masmoudi K."/>
            <person name="Ferrand S."/>
            <person name="Dhar M.I."/>
            <person name="Fresquez Z.A."/>
            <person name="Rosas U."/>
            <person name="Zhang J."/>
            <person name="Talag J."/>
            <person name="Lee S."/>
            <person name="Kudrna D."/>
            <person name="Powell R.F."/>
            <person name="Leitch I.J."/>
            <person name="Krueger R.R."/>
            <person name="Wing R.A."/>
            <person name="Amiri K.M.A."/>
            <person name="Purugganan M.D."/>
        </authorList>
    </citation>
    <scope>NUCLEOTIDE SEQUENCE [LARGE SCALE GENOMIC DNA]</scope>
    <source>
        <strain evidence="7">cv. Khalas</strain>
    </source>
</reference>
<keyword evidence="4 6" id="KW-0472">Membrane</keyword>
<reference evidence="8" key="2">
    <citation type="submission" date="2025-08" db="UniProtKB">
        <authorList>
            <consortium name="RefSeq"/>
        </authorList>
    </citation>
    <scope>IDENTIFICATION</scope>
    <source>
        <tissue evidence="8">Young leaves</tissue>
    </source>
</reference>
<evidence type="ECO:0000256" key="4">
    <source>
        <dbReference type="ARBA" id="ARBA00023136"/>
    </source>
</evidence>
<evidence type="ECO:0000256" key="1">
    <source>
        <dbReference type="ARBA" id="ARBA00004194"/>
    </source>
</evidence>
<evidence type="ECO:0000313" key="8">
    <source>
        <dbReference type="RefSeq" id="XP_038985649.1"/>
    </source>
</evidence>
<dbReference type="OrthoDB" id="1896682at2759"/>
<dbReference type="InterPro" id="IPR006514">
    <property type="entry name" value="IRX15/GXM/AGM"/>
</dbReference>
<feature type="region of interest" description="Disordered" evidence="5">
    <location>
        <begin position="1"/>
        <end position="24"/>
    </location>
</feature>
<dbReference type="GO" id="GO:0000139">
    <property type="term" value="C:Golgi membrane"/>
    <property type="evidence" value="ECO:0007669"/>
    <property type="project" value="UniProtKB-SubCell"/>
</dbReference>
<dbReference type="Pfam" id="PF21729">
    <property type="entry name" value="IRX15_IRX15L_GXM"/>
    <property type="match status" value="1"/>
</dbReference>
<keyword evidence="7" id="KW-1185">Reference proteome</keyword>
<dbReference type="PANTHER" id="PTHR31444">
    <property type="entry name" value="OS11G0490100 PROTEIN"/>
    <property type="match status" value="1"/>
</dbReference>
<evidence type="ECO:0000256" key="5">
    <source>
        <dbReference type="SAM" id="MobiDB-lite"/>
    </source>
</evidence>
<dbReference type="AlphaFoldDB" id="A0A8B9AQP2"/>
<organism evidence="7 8">
    <name type="scientific">Phoenix dactylifera</name>
    <name type="common">Date palm</name>
    <dbReference type="NCBI Taxonomy" id="42345"/>
    <lineage>
        <taxon>Eukaryota</taxon>
        <taxon>Viridiplantae</taxon>
        <taxon>Streptophyta</taxon>
        <taxon>Embryophyta</taxon>
        <taxon>Tracheophyta</taxon>
        <taxon>Spermatophyta</taxon>
        <taxon>Magnoliopsida</taxon>
        <taxon>Liliopsida</taxon>
        <taxon>Arecaceae</taxon>
        <taxon>Coryphoideae</taxon>
        <taxon>Phoeniceae</taxon>
        <taxon>Phoenix</taxon>
    </lineage>
</organism>
<keyword evidence="2 6" id="KW-0812">Transmembrane</keyword>
<feature type="transmembrane region" description="Helical" evidence="6">
    <location>
        <begin position="102"/>
        <end position="120"/>
    </location>
</feature>
<evidence type="ECO:0000256" key="6">
    <source>
        <dbReference type="SAM" id="Phobius"/>
    </source>
</evidence>
<accession>A0A8B9AQP2</accession>
<gene>
    <name evidence="8" type="primary">LOC120111826</name>
</gene>
<dbReference type="KEGG" id="pda:120111826"/>
<dbReference type="Proteomes" id="UP000228380">
    <property type="component" value="Chromosome 9"/>
</dbReference>